<keyword evidence="2" id="KW-1185">Reference proteome</keyword>
<reference evidence="1" key="1">
    <citation type="submission" date="2022-02" db="EMBL/GenBank/DDBJ databases">
        <title>Plant Genome Project.</title>
        <authorList>
            <person name="Zhang R.-G."/>
        </authorList>
    </citation>
    <scope>NUCLEOTIDE SEQUENCE</scope>
    <source>
        <strain evidence="1">AT1</strain>
    </source>
</reference>
<evidence type="ECO:0000313" key="2">
    <source>
        <dbReference type="Proteomes" id="UP001062846"/>
    </source>
</evidence>
<gene>
    <name evidence="1" type="ORF">RHMOL_Rhmol04G0222500</name>
</gene>
<name>A0ACC0P5B5_RHOML</name>
<protein>
    <submittedName>
        <fullName evidence="1">Uncharacterized protein</fullName>
    </submittedName>
</protein>
<sequence length="74" mass="8345">MTITPGDFSFLTGLRVGGIPLRVDPRIWERAGALEWFLGKVPPLHSRGHIDLVWLSKTFMKTDILTQVSVEQLV</sequence>
<accession>A0ACC0P5B5</accession>
<dbReference type="EMBL" id="CM046391">
    <property type="protein sequence ID" value="KAI8560023.1"/>
    <property type="molecule type" value="Genomic_DNA"/>
</dbReference>
<proteinExistence type="predicted"/>
<dbReference type="Proteomes" id="UP001062846">
    <property type="component" value="Chromosome 4"/>
</dbReference>
<comment type="caution">
    <text evidence="1">The sequence shown here is derived from an EMBL/GenBank/DDBJ whole genome shotgun (WGS) entry which is preliminary data.</text>
</comment>
<organism evidence="1 2">
    <name type="scientific">Rhododendron molle</name>
    <name type="common">Chinese azalea</name>
    <name type="synonym">Azalea mollis</name>
    <dbReference type="NCBI Taxonomy" id="49168"/>
    <lineage>
        <taxon>Eukaryota</taxon>
        <taxon>Viridiplantae</taxon>
        <taxon>Streptophyta</taxon>
        <taxon>Embryophyta</taxon>
        <taxon>Tracheophyta</taxon>
        <taxon>Spermatophyta</taxon>
        <taxon>Magnoliopsida</taxon>
        <taxon>eudicotyledons</taxon>
        <taxon>Gunneridae</taxon>
        <taxon>Pentapetalae</taxon>
        <taxon>asterids</taxon>
        <taxon>Ericales</taxon>
        <taxon>Ericaceae</taxon>
        <taxon>Ericoideae</taxon>
        <taxon>Rhodoreae</taxon>
        <taxon>Rhododendron</taxon>
    </lineage>
</organism>
<evidence type="ECO:0000313" key="1">
    <source>
        <dbReference type="EMBL" id="KAI8560023.1"/>
    </source>
</evidence>